<dbReference type="GO" id="GO:0005829">
    <property type="term" value="C:cytosol"/>
    <property type="evidence" value="ECO:0007669"/>
    <property type="project" value="TreeGrafter"/>
</dbReference>
<dbReference type="GO" id="GO:0006886">
    <property type="term" value="P:intracellular protein transport"/>
    <property type="evidence" value="ECO:0007669"/>
    <property type="project" value="InterPro"/>
</dbReference>
<accession>A0A8K0PCM8</accession>
<dbReference type="InterPro" id="IPR040096">
    <property type="entry name" value="Ric1"/>
</dbReference>
<reference evidence="1" key="1">
    <citation type="submission" date="2013-04" db="EMBL/GenBank/DDBJ databases">
        <authorList>
            <person name="Qu J."/>
            <person name="Murali S.C."/>
            <person name="Bandaranaike D."/>
            <person name="Bellair M."/>
            <person name="Blankenburg K."/>
            <person name="Chao H."/>
            <person name="Dinh H."/>
            <person name="Doddapaneni H."/>
            <person name="Downs B."/>
            <person name="Dugan-Rocha S."/>
            <person name="Elkadiri S."/>
            <person name="Gnanaolivu R.D."/>
            <person name="Hernandez B."/>
            <person name="Javaid M."/>
            <person name="Jayaseelan J.C."/>
            <person name="Lee S."/>
            <person name="Li M."/>
            <person name="Ming W."/>
            <person name="Munidasa M."/>
            <person name="Muniz J."/>
            <person name="Nguyen L."/>
            <person name="Ongeri F."/>
            <person name="Osuji N."/>
            <person name="Pu L.-L."/>
            <person name="Puazo M."/>
            <person name="Qu C."/>
            <person name="Quiroz J."/>
            <person name="Raj R."/>
            <person name="Weissenberger G."/>
            <person name="Xin Y."/>
            <person name="Zou X."/>
            <person name="Han Y."/>
            <person name="Richards S."/>
            <person name="Worley K."/>
            <person name="Muzny D."/>
            <person name="Gibbs R."/>
        </authorList>
    </citation>
    <scope>NUCLEOTIDE SEQUENCE</scope>
    <source>
        <strain evidence="1">Sampled in the wild</strain>
    </source>
</reference>
<dbReference type="Proteomes" id="UP000792457">
    <property type="component" value="Unassembled WGS sequence"/>
</dbReference>
<proteinExistence type="predicted"/>
<dbReference type="GO" id="GO:0042147">
    <property type="term" value="P:retrograde transport, endosome to Golgi"/>
    <property type="evidence" value="ECO:0007669"/>
    <property type="project" value="TreeGrafter"/>
</dbReference>
<dbReference type="PANTHER" id="PTHR22746">
    <property type="entry name" value="RAB6A-GEF COMPLEX PARTNER PROTEIN 1"/>
    <property type="match status" value="1"/>
</dbReference>
<dbReference type="EMBL" id="KZ310280">
    <property type="protein sequence ID" value="KAG8239913.1"/>
    <property type="molecule type" value="Genomic_DNA"/>
</dbReference>
<keyword evidence="2" id="KW-1185">Reference proteome</keyword>
<dbReference type="GO" id="GO:0034066">
    <property type="term" value="C:Ric1-Rgp1 guanyl-nucleotide exchange factor complex"/>
    <property type="evidence" value="ECO:0007669"/>
    <property type="project" value="InterPro"/>
</dbReference>
<feature type="non-terminal residue" evidence="1">
    <location>
        <position position="82"/>
    </location>
</feature>
<dbReference type="PANTHER" id="PTHR22746:SF10">
    <property type="entry name" value="GUANINE NUCLEOTIDE EXCHANGE FACTOR SUBUNIT RIC1"/>
    <property type="match status" value="1"/>
</dbReference>
<reference evidence="1" key="2">
    <citation type="submission" date="2017-10" db="EMBL/GenBank/DDBJ databases">
        <title>Ladona fulva Genome sequencing and assembly.</title>
        <authorList>
            <person name="Murali S."/>
            <person name="Richards S."/>
            <person name="Bandaranaike D."/>
            <person name="Bellair M."/>
            <person name="Blankenburg K."/>
            <person name="Chao H."/>
            <person name="Dinh H."/>
            <person name="Doddapaneni H."/>
            <person name="Dugan-Rocha S."/>
            <person name="Elkadiri S."/>
            <person name="Gnanaolivu R."/>
            <person name="Hernandez B."/>
            <person name="Skinner E."/>
            <person name="Javaid M."/>
            <person name="Lee S."/>
            <person name="Li M."/>
            <person name="Ming W."/>
            <person name="Munidasa M."/>
            <person name="Muniz J."/>
            <person name="Nguyen L."/>
            <person name="Hughes D."/>
            <person name="Osuji N."/>
            <person name="Pu L.-L."/>
            <person name="Puazo M."/>
            <person name="Qu C."/>
            <person name="Quiroz J."/>
            <person name="Raj R."/>
            <person name="Weissenberger G."/>
            <person name="Xin Y."/>
            <person name="Zou X."/>
            <person name="Han Y."/>
            <person name="Worley K."/>
            <person name="Muzny D."/>
            <person name="Gibbs R."/>
        </authorList>
    </citation>
    <scope>NUCLEOTIDE SEQUENCE</scope>
    <source>
        <strain evidence="1">Sampled in the wild</strain>
    </source>
</reference>
<evidence type="ECO:0000313" key="2">
    <source>
        <dbReference type="Proteomes" id="UP000792457"/>
    </source>
</evidence>
<dbReference type="OrthoDB" id="67540at2759"/>
<dbReference type="AlphaFoldDB" id="A0A8K0PCM8"/>
<comment type="caution">
    <text evidence="1">The sequence shown here is derived from an EMBL/GenBank/DDBJ whole genome shotgun (WGS) entry which is preliminary data.</text>
</comment>
<gene>
    <name evidence="1" type="ORF">J437_LFUL014959</name>
</gene>
<organism evidence="1 2">
    <name type="scientific">Ladona fulva</name>
    <name type="common">Scarce chaser dragonfly</name>
    <name type="synonym">Libellula fulva</name>
    <dbReference type="NCBI Taxonomy" id="123851"/>
    <lineage>
        <taxon>Eukaryota</taxon>
        <taxon>Metazoa</taxon>
        <taxon>Ecdysozoa</taxon>
        <taxon>Arthropoda</taxon>
        <taxon>Hexapoda</taxon>
        <taxon>Insecta</taxon>
        <taxon>Pterygota</taxon>
        <taxon>Palaeoptera</taxon>
        <taxon>Odonata</taxon>
        <taxon>Epiprocta</taxon>
        <taxon>Anisoptera</taxon>
        <taxon>Libelluloidea</taxon>
        <taxon>Libellulidae</taxon>
        <taxon>Ladona</taxon>
    </lineage>
</organism>
<evidence type="ECO:0000313" key="1">
    <source>
        <dbReference type="EMBL" id="KAG8239913.1"/>
    </source>
</evidence>
<sequence length="82" mass="9442">MYFPIGWPKVLRVPQLGLCSIRQVVCNRDKLLLAILTDDSLSIWYCKPCVPIVSYRRSQESVDDVGMNELVEWRPDSSMLVV</sequence>
<dbReference type="GO" id="GO:0000139">
    <property type="term" value="C:Golgi membrane"/>
    <property type="evidence" value="ECO:0007669"/>
    <property type="project" value="TreeGrafter"/>
</dbReference>
<protein>
    <submittedName>
        <fullName evidence="1">Uncharacterized protein</fullName>
    </submittedName>
</protein>
<name>A0A8K0PCM8_LADFU</name>